<dbReference type="KEGG" id="rher:EHE19_016745"/>
<evidence type="ECO:0000313" key="2">
    <source>
        <dbReference type="Proteomes" id="UP000306409"/>
    </source>
</evidence>
<dbReference type="EMBL" id="CP061336">
    <property type="protein sequence ID" value="QNU66489.1"/>
    <property type="molecule type" value="Genomic_DNA"/>
</dbReference>
<protein>
    <submittedName>
        <fullName evidence="1">Uncharacterized protein</fullName>
    </submittedName>
</protein>
<name>A0A4U7J9K0_9FIRM</name>
<dbReference type="OrthoDB" id="3078572at2"/>
<organism evidence="1 2">
    <name type="scientific">Ruminiclostridium herbifermentans</name>
    <dbReference type="NCBI Taxonomy" id="2488810"/>
    <lineage>
        <taxon>Bacteria</taxon>
        <taxon>Bacillati</taxon>
        <taxon>Bacillota</taxon>
        <taxon>Clostridia</taxon>
        <taxon>Eubacteriales</taxon>
        <taxon>Oscillospiraceae</taxon>
        <taxon>Ruminiclostridium</taxon>
    </lineage>
</organism>
<keyword evidence="2" id="KW-1185">Reference proteome</keyword>
<evidence type="ECO:0000313" key="1">
    <source>
        <dbReference type="EMBL" id="QNU66489.1"/>
    </source>
</evidence>
<sequence length="191" mass="21308">MPVQINNFIRFSESIKTREDMRVVSVTIRPLISDCTGDIYFTDLQLQEGSRLTGYTPHTTTMLKNVENPPKYFNAVVRSGDTLVLHTSGGTTTGLDCYIYPNQAMKAGSIKLSQGAGSHEAVFLSSANAGDEFALLASRRRCLKNGNVTPKNGFYQYTAVHDDKHQVQLKKGKSARVYFEFKEMMEGDPRL</sequence>
<accession>A0A4U7J9K0</accession>
<dbReference type="AlphaFoldDB" id="A0A4U7J9K0"/>
<reference evidence="1 2" key="1">
    <citation type="submission" date="2020-09" db="EMBL/GenBank/DDBJ databases">
        <title>Characterization and genome sequencing of Ruminiclostridium sp. nov. MA18.</title>
        <authorList>
            <person name="Rettenmaier R."/>
            <person name="Kowollik M.-L."/>
            <person name="Liebl W."/>
            <person name="Zverlov V."/>
        </authorList>
    </citation>
    <scope>NUCLEOTIDE SEQUENCE [LARGE SCALE GENOMIC DNA]</scope>
    <source>
        <strain evidence="1 2">MA18</strain>
    </source>
</reference>
<proteinExistence type="predicted"/>
<gene>
    <name evidence="1" type="ORF">EHE19_016745</name>
</gene>
<dbReference type="Proteomes" id="UP000306409">
    <property type="component" value="Chromosome"/>
</dbReference>
<dbReference type="RefSeq" id="WP_137699224.1">
    <property type="nucleotide sequence ID" value="NZ_CP061336.1"/>
</dbReference>